<dbReference type="RefSeq" id="WP_078768719.1">
    <property type="nucleotide sequence ID" value="NZ_FUWW01000013.1"/>
</dbReference>
<gene>
    <name evidence="1" type="ORF">SAMN02745114_01243</name>
</gene>
<dbReference type="STRING" id="290054.SAMN02745114_01243"/>
<protein>
    <submittedName>
        <fullName evidence="1">Uncharacterized protein</fullName>
    </submittedName>
</protein>
<dbReference type="OrthoDB" id="1823713at2"/>
<dbReference type="AlphaFoldDB" id="A0A1T4MG15"/>
<evidence type="ECO:0000313" key="2">
    <source>
        <dbReference type="Proteomes" id="UP000190657"/>
    </source>
</evidence>
<dbReference type="Proteomes" id="UP000190657">
    <property type="component" value="Unassembled WGS sequence"/>
</dbReference>
<name>A0A1T4MG15_9FIRM</name>
<reference evidence="1 2" key="1">
    <citation type="submission" date="2017-02" db="EMBL/GenBank/DDBJ databases">
        <authorList>
            <person name="Peterson S.W."/>
        </authorList>
    </citation>
    <scope>NUCLEOTIDE SEQUENCE [LARGE SCALE GENOMIC DNA]</scope>
    <source>
        <strain evidence="1 2">ATCC 51222</strain>
    </source>
</reference>
<keyword evidence="2" id="KW-1185">Reference proteome</keyword>
<evidence type="ECO:0000313" key="1">
    <source>
        <dbReference type="EMBL" id="SJZ65863.1"/>
    </source>
</evidence>
<proteinExistence type="predicted"/>
<organism evidence="1 2">
    <name type="scientific">Eubacterium coprostanoligenes</name>
    <dbReference type="NCBI Taxonomy" id="290054"/>
    <lineage>
        <taxon>Bacteria</taxon>
        <taxon>Bacillati</taxon>
        <taxon>Bacillota</taxon>
        <taxon>Clostridia</taxon>
        <taxon>Eubacteriales</taxon>
        <taxon>Eubacteriaceae</taxon>
        <taxon>Eubacterium</taxon>
    </lineage>
</organism>
<dbReference type="EMBL" id="FUWW01000013">
    <property type="protein sequence ID" value="SJZ65863.1"/>
    <property type="molecule type" value="Genomic_DNA"/>
</dbReference>
<sequence length="136" mass="15822">MDIFEITDDSVNKAWAGSDGYCFSMKDYTLKNVSELSDNDIPDNVSKSQIMVTLGYVPYVTVTDVEIMRAFIDTINNKKLKGNFEKVEDNDYVETFWKYCNIYPEISNDYGDFEHKYVKNKIVDWCKENGINYAVK</sequence>
<accession>A0A1T4MG15</accession>